<evidence type="ECO:0000313" key="20">
    <source>
        <dbReference type="WBParaSite" id="ACRNAN_scaffold502.g16299.t1"/>
    </source>
</evidence>
<reference evidence="20" key="1">
    <citation type="submission" date="2022-11" db="UniProtKB">
        <authorList>
            <consortium name="WormBaseParasite"/>
        </authorList>
    </citation>
    <scope>IDENTIFICATION</scope>
</reference>
<dbReference type="InterPro" id="IPR053974">
    <property type="entry name" value="ERMP1_1-A_TM"/>
</dbReference>
<feature type="transmembrane region" description="Helical" evidence="15">
    <location>
        <begin position="40"/>
        <end position="59"/>
    </location>
</feature>
<evidence type="ECO:0000256" key="6">
    <source>
        <dbReference type="ARBA" id="ARBA00022723"/>
    </source>
</evidence>
<evidence type="ECO:0000259" key="17">
    <source>
        <dbReference type="Pfam" id="PF22248"/>
    </source>
</evidence>
<evidence type="ECO:0000256" key="7">
    <source>
        <dbReference type="ARBA" id="ARBA00022801"/>
    </source>
</evidence>
<dbReference type="GO" id="GO:0005789">
    <property type="term" value="C:endoplasmic reticulum membrane"/>
    <property type="evidence" value="ECO:0007669"/>
    <property type="project" value="UniProtKB-SubCell"/>
</dbReference>
<proteinExistence type="inferred from homology"/>
<evidence type="ECO:0000256" key="2">
    <source>
        <dbReference type="ARBA" id="ARBA00004477"/>
    </source>
</evidence>
<dbReference type="SUPFAM" id="SSF53187">
    <property type="entry name" value="Zn-dependent exopeptidases"/>
    <property type="match status" value="1"/>
</dbReference>
<keyword evidence="9" id="KW-0862">Zinc</keyword>
<keyword evidence="12 15" id="KW-0472">Membrane</keyword>
<evidence type="ECO:0000256" key="1">
    <source>
        <dbReference type="ARBA" id="ARBA00001947"/>
    </source>
</evidence>
<dbReference type="Gene3D" id="3.40.630.10">
    <property type="entry name" value="Zn peptidases"/>
    <property type="match status" value="1"/>
</dbReference>
<dbReference type="AlphaFoldDB" id="A0A914E173"/>
<evidence type="ECO:0000256" key="3">
    <source>
        <dbReference type="ARBA" id="ARBA00010918"/>
    </source>
</evidence>
<evidence type="ECO:0000259" key="16">
    <source>
        <dbReference type="Pfam" id="PF04389"/>
    </source>
</evidence>
<comment type="subcellular location">
    <subcellularLocation>
        <location evidence="2">Endoplasmic reticulum membrane</location>
        <topology evidence="2">Multi-pass membrane protein</topology>
    </subcellularLocation>
</comment>
<evidence type="ECO:0000259" key="18">
    <source>
        <dbReference type="Pfam" id="PF22249"/>
    </source>
</evidence>
<evidence type="ECO:0000256" key="8">
    <source>
        <dbReference type="ARBA" id="ARBA00022824"/>
    </source>
</evidence>
<dbReference type="GO" id="GO:0046872">
    <property type="term" value="F:metal ion binding"/>
    <property type="evidence" value="ECO:0007669"/>
    <property type="project" value="UniProtKB-KW"/>
</dbReference>
<dbReference type="InterPro" id="IPR045175">
    <property type="entry name" value="M28_fam"/>
</dbReference>
<keyword evidence="8" id="KW-0256">Endoplasmic reticulum</keyword>
<organism evidence="19 20">
    <name type="scientific">Acrobeloides nanus</name>
    <dbReference type="NCBI Taxonomy" id="290746"/>
    <lineage>
        <taxon>Eukaryota</taxon>
        <taxon>Metazoa</taxon>
        <taxon>Ecdysozoa</taxon>
        <taxon>Nematoda</taxon>
        <taxon>Chromadorea</taxon>
        <taxon>Rhabditida</taxon>
        <taxon>Tylenchina</taxon>
        <taxon>Cephalobomorpha</taxon>
        <taxon>Cephaloboidea</taxon>
        <taxon>Cephalobidae</taxon>
        <taxon>Acrobeloides</taxon>
    </lineage>
</organism>
<dbReference type="Pfam" id="PF04389">
    <property type="entry name" value="Peptidase_M28"/>
    <property type="match status" value="1"/>
</dbReference>
<evidence type="ECO:0000256" key="15">
    <source>
        <dbReference type="SAM" id="Phobius"/>
    </source>
</evidence>
<evidence type="ECO:0000313" key="19">
    <source>
        <dbReference type="Proteomes" id="UP000887540"/>
    </source>
</evidence>
<protein>
    <recommendedName>
        <fullName evidence="14">FXNA-like protease</fullName>
    </recommendedName>
</protein>
<keyword evidence="11" id="KW-0482">Metalloprotease</keyword>
<feature type="domain" description="Endoplasmic reticulum metallopeptidase 1/1-A TM" evidence="18">
    <location>
        <begin position="407"/>
        <end position="604"/>
    </location>
</feature>
<evidence type="ECO:0000256" key="4">
    <source>
        <dbReference type="ARBA" id="ARBA00022670"/>
    </source>
</evidence>
<sequence length="873" mass="99775">MSTSELRRRQRPVEERFAKSVDEINHFLESQKPKKKKLGFTEWVLIVVFVAVLYAAVVFQDSRLPSVVSDNQTKQFSETRARVLLNQLADLGPRPSGSQNLEIHAYNYITTKLESLQKVVEEKGVNRLEMDVHRPTGCFHLKFLSSFTLCYHKITNILARIGPKGEPTKHSILLNCHFDTLPDTPGATDDAVSCAIMMEVLEILSNSEQPLENDIVLLFNGAEENFLQASHGFITQHPWRHTIRAFINLEGTGSGGREILFQTYLDNAPHPHCSVIAQEIFQSGIIPSDTDFRIFRDYGRVSGLDIAYHRNGWVYHTEFDKPELINSGSIQRAGENILAVVRALIRSPYLKQPANFMEGNKWVFYDFVGLFTIFYEVSLGAFFNYMTVLAVIFLVSYRIWKRIYSFNELVFTFGHHLLAFLAMALTGVALVAAVISLDLIMCWYSMPEMVFPLYILPMIITGCWVHSYIAHKKQWGYNAEMLHYDSVLIIWSVVLLILTANGFASSFFIFIHVFFPLLRDPIIYLFGKLKFISVMAFVSYAVMLFFDFFVPVMGRMGNVINPEFIMMPLSLLTALTFVLFTNNLIYISRKMNYLLKCSIALFILFVAVLATTRLGVPFKWSEDSPRLRRTVILHAKRSIYNFDGKLKHSDNGLFVQVFDYRGIKDLPDHTFLQGNGIPDCSGTNDEYCQLPYYTAIHELFPPEKTLWVPLPTAPRFPKPLKVTLLERQRVAGNLVNLTLVVKGGVDKMSFHVTPINGYKLKDWSFAPFDEETFGKRKTYFIFLTYGHEAPVDQTFWVLLENENPSPPDPEISGSLEFAVATHYAHGPHQNSETLTQIRNMINTRRQTPHVAVGYWKWAITHIGGISEIVAQIF</sequence>
<evidence type="ECO:0000256" key="9">
    <source>
        <dbReference type="ARBA" id="ARBA00022833"/>
    </source>
</evidence>
<keyword evidence="7" id="KW-0378">Hydrolase</keyword>
<evidence type="ECO:0000256" key="13">
    <source>
        <dbReference type="ARBA" id="ARBA00023180"/>
    </source>
</evidence>
<keyword evidence="5 15" id="KW-0812">Transmembrane</keyword>
<keyword evidence="19" id="KW-1185">Reference proteome</keyword>
<comment type="similarity">
    <text evidence="3">Belongs to the peptidase M28 family.</text>
</comment>
<comment type="cofactor">
    <cofactor evidence="1">
        <name>Zn(2+)</name>
        <dbReference type="ChEBI" id="CHEBI:29105"/>
    </cofactor>
</comment>
<feature type="transmembrane region" description="Helical" evidence="15">
    <location>
        <begin position="564"/>
        <end position="587"/>
    </location>
</feature>
<feature type="transmembrane region" description="Helical" evidence="15">
    <location>
        <begin position="362"/>
        <end position="395"/>
    </location>
</feature>
<evidence type="ECO:0000256" key="14">
    <source>
        <dbReference type="ARBA" id="ARBA00078796"/>
    </source>
</evidence>
<dbReference type="WBParaSite" id="ACRNAN_scaffold502.g16299.t1">
    <property type="protein sequence ID" value="ACRNAN_scaffold502.g16299.t1"/>
    <property type="gene ID" value="ACRNAN_scaffold502.g16299"/>
</dbReference>
<keyword evidence="10 15" id="KW-1133">Transmembrane helix</keyword>
<feature type="domain" description="Peptidase M28" evidence="16">
    <location>
        <begin position="156"/>
        <end position="341"/>
    </location>
</feature>
<name>A0A914E173_9BILA</name>
<dbReference type="PANTHER" id="PTHR12147">
    <property type="entry name" value="METALLOPEPTIDASE M28 FAMILY MEMBER"/>
    <property type="match status" value="1"/>
</dbReference>
<keyword evidence="6" id="KW-0479">Metal-binding</keyword>
<dbReference type="GO" id="GO:0006508">
    <property type="term" value="P:proteolysis"/>
    <property type="evidence" value="ECO:0007669"/>
    <property type="project" value="UniProtKB-KW"/>
</dbReference>
<evidence type="ECO:0000256" key="11">
    <source>
        <dbReference type="ARBA" id="ARBA00023049"/>
    </source>
</evidence>
<feature type="transmembrane region" description="Helical" evidence="15">
    <location>
        <begin position="449"/>
        <end position="469"/>
    </location>
</feature>
<dbReference type="InterPro" id="IPR053973">
    <property type="entry name" value="ERMP1-like_C"/>
</dbReference>
<dbReference type="PANTHER" id="PTHR12147:SF22">
    <property type="entry name" value="ENDOPLASMIC RETICULUM METALLOPEPTIDASE 1"/>
    <property type="match status" value="1"/>
</dbReference>
<dbReference type="InterPro" id="IPR048024">
    <property type="entry name" value="Fxna-like_M28_dom"/>
</dbReference>
<feature type="transmembrane region" description="Helical" evidence="15">
    <location>
        <begin position="531"/>
        <end position="552"/>
    </location>
</feature>
<evidence type="ECO:0000256" key="10">
    <source>
        <dbReference type="ARBA" id="ARBA00022989"/>
    </source>
</evidence>
<accession>A0A914E173</accession>
<feature type="transmembrane region" description="Helical" evidence="15">
    <location>
        <begin position="489"/>
        <end position="511"/>
    </location>
</feature>
<feature type="transmembrane region" description="Helical" evidence="15">
    <location>
        <begin position="416"/>
        <end position="437"/>
    </location>
</feature>
<dbReference type="Pfam" id="PF22248">
    <property type="entry name" value="ERMP1_C"/>
    <property type="match status" value="1"/>
</dbReference>
<dbReference type="Proteomes" id="UP000887540">
    <property type="component" value="Unplaced"/>
</dbReference>
<feature type="domain" description="Endoplasmic reticulum metallopeptidase 1-like C-terminal" evidence="17">
    <location>
        <begin position="625"/>
        <end position="837"/>
    </location>
</feature>
<dbReference type="GO" id="GO:0008235">
    <property type="term" value="F:metalloexopeptidase activity"/>
    <property type="evidence" value="ECO:0007669"/>
    <property type="project" value="InterPro"/>
</dbReference>
<dbReference type="CDD" id="cd03875">
    <property type="entry name" value="M28_Fxna_like"/>
    <property type="match status" value="1"/>
</dbReference>
<dbReference type="InterPro" id="IPR007484">
    <property type="entry name" value="Peptidase_M28"/>
</dbReference>
<dbReference type="FunFam" id="3.40.630.10:FF:000008">
    <property type="entry name" value="Endoplasmic reticulum metallopeptidase 1"/>
    <property type="match status" value="1"/>
</dbReference>
<keyword evidence="4" id="KW-0645">Protease</keyword>
<evidence type="ECO:0000256" key="12">
    <source>
        <dbReference type="ARBA" id="ARBA00023136"/>
    </source>
</evidence>
<evidence type="ECO:0000256" key="5">
    <source>
        <dbReference type="ARBA" id="ARBA00022692"/>
    </source>
</evidence>
<feature type="transmembrane region" description="Helical" evidence="15">
    <location>
        <begin position="593"/>
        <end position="616"/>
    </location>
</feature>
<dbReference type="Pfam" id="PF22249">
    <property type="entry name" value="ERMP1-TM"/>
    <property type="match status" value="1"/>
</dbReference>
<keyword evidence="13" id="KW-0325">Glycoprotein</keyword>